<evidence type="ECO:0008006" key="4">
    <source>
        <dbReference type="Google" id="ProtNLM"/>
    </source>
</evidence>
<keyword evidence="1" id="KW-0175">Coiled coil</keyword>
<evidence type="ECO:0000313" key="2">
    <source>
        <dbReference type="EMBL" id="RHA19514.1"/>
    </source>
</evidence>
<accession>A0A413RAI7</accession>
<sequence>MNKFKDFIEIDKKFQNSINLQLDIDNLSKLNSYIPTHSSILVLDGFLNNVLSDRDKANILIGPYGKGKSHLLLVLLALLNDGKGDRTKKTINKIEKVSKETAEKIKTIQSSVKPFLPVIISGTEKDLNKEFIIALMESLRKNNLMNVAPESDYGKALEVIAKWQKDFKQVYESFKQIVREYGRTVEEFMGELKEMKEEALNIFKEIHPKLTAGSEFMPMSVNNAMTLYGEINRALESYGYGGIYIIFDEFSKYIEGHEKDTFAYDMKILQDICELANNSKKQQIHITFVAHKSIKEYGNALSSDIVNAFKGVEGRLKEVRFVVSAQNNYELIQHVIKKKVSDCKPWFQEQNNKEIIEESYKIPCFSGLFTEKEYKKIVMEGCFPMLPLTAYALLNISEKVAQNERSIFTFLANDEKGSLINIVENGSEELLSVDVVYDYFQNMFRDSISLTNIHNEWLKADYALTKAESLNEEKIIKAMAILHMINRNEEVPVRKTEIRLATGLNMADFVSSLEKLESKNIVTYRSKLGVYAFKNNVGVNLDNQMNNMIEKQPLSLNWQEEIATVSELDYVLPKKYNQEYTMTRYFKYVYMTPEQFLNTSKSEYLFETYKADGLIICLVMLKDGDVNRIKEHLKELNDNRLVVIYPDKIFGFSEQQNIRKLKAVEKLLKDKDFLEENKVLQQELEIYKEDLIFEINVELEKSYLPENNRCKYFNTLNGVTELCFENQISFNRFLSEICLSYYEYAPKINNELINRKSVSAQIKKARNLIIDAILNEEELNRFEKGTSSEATIFRATLMHTGILKGDSSEEEGCRRIIEEIDAFIGQCAGKKVSFQVLYNKLLGKDFGTRKGVIPIFIAKEIINLQDTPIIYLQNKEVEISSSILNNINEKPQDYYLFIEKESIEKEKYLKVLEELFLSEELRKKQKSKMQRLNNIVESMQRWYRSLDQYTLTFTKQLFEENEQGYLEEDAFERMCSFRKVFKGIELNPREVLFEKIPKAICHDNSGDAVFENVTLQIEEIKKYMDNNLVNAKKKTAVQVKSIFGARADESLSACLKNWYSKQSEKSKSHIYAENITGFMTYIEKLTTNDEDEIVSRLCKIITGIYINDWKNDSYERFVEELTYVKNTIQSIKESEQSTEGENKISIKTGESTIERFFEPDSDDSTSYFLQNAIEDALEEFGDTLELNQKVSVLVKALEELLSK</sequence>
<keyword evidence="3" id="KW-1185">Reference proteome</keyword>
<name>A0A413RAI7_9FIRM</name>
<evidence type="ECO:0000256" key="1">
    <source>
        <dbReference type="SAM" id="Coils"/>
    </source>
</evidence>
<gene>
    <name evidence="2" type="ORF">DW944_04010</name>
</gene>
<proteinExistence type="predicted"/>
<dbReference type="RefSeq" id="WP_117969886.1">
    <property type="nucleotide sequence ID" value="NZ_CAUBDO010000032.1"/>
</dbReference>
<dbReference type="Proteomes" id="UP000284779">
    <property type="component" value="Unassembled WGS sequence"/>
</dbReference>
<protein>
    <recommendedName>
        <fullName evidence="4">ATP-binding protein</fullName>
    </recommendedName>
</protein>
<evidence type="ECO:0000313" key="3">
    <source>
        <dbReference type="Proteomes" id="UP000284779"/>
    </source>
</evidence>
<feature type="coiled-coil region" evidence="1">
    <location>
        <begin position="178"/>
        <end position="205"/>
    </location>
</feature>
<reference evidence="2 3" key="1">
    <citation type="submission" date="2018-08" db="EMBL/GenBank/DDBJ databases">
        <title>A genome reference for cultivated species of the human gut microbiota.</title>
        <authorList>
            <person name="Zou Y."/>
            <person name="Xue W."/>
            <person name="Luo G."/>
        </authorList>
    </citation>
    <scope>NUCLEOTIDE SEQUENCE [LARGE SCALE GENOMIC DNA]</scope>
    <source>
        <strain evidence="2 3">AM44-11BH</strain>
    </source>
</reference>
<comment type="caution">
    <text evidence="2">The sequence shown here is derived from an EMBL/GenBank/DDBJ whole genome shotgun (WGS) entry which is preliminary data.</text>
</comment>
<dbReference type="EMBL" id="QSFD01000003">
    <property type="protein sequence ID" value="RHA19514.1"/>
    <property type="molecule type" value="Genomic_DNA"/>
</dbReference>
<organism evidence="2 3">
    <name type="scientific">Eubacterium ventriosum</name>
    <dbReference type="NCBI Taxonomy" id="39496"/>
    <lineage>
        <taxon>Bacteria</taxon>
        <taxon>Bacillati</taxon>
        <taxon>Bacillota</taxon>
        <taxon>Clostridia</taxon>
        <taxon>Eubacteriales</taxon>
        <taxon>Eubacteriaceae</taxon>
        <taxon>Eubacterium</taxon>
    </lineage>
</organism>
<dbReference type="InterPro" id="IPR027417">
    <property type="entry name" value="P-loop_NTPase"/>
</dbReference>
<dbReference type="SUPFAM" id="SSF52540">
    <property type="entry name" value="P-loop containing nucleoside triphosphate hydrolases"/>
    <property type="match status" value="1"/>
</dbReference>
<dbReference type="AlphaFoldDB" id="A0A413RAI7"/>